<dbReference type="GO" id="GO:0050660">
    <property type="term" value="F:flavin adenine dinucleotide binding"/>
    <property type="evidence" value="ECO:0007669"/>
    <property type="project" value="InterPro"/>
</dbReference>
<dbReference type="Gene3D" id="3.50.50.60">
    <property type="entry name" value="FAD/NAD(P)-binding domain"/>
    <property type="match status" value="2"/>
</dbReference>
<keyword evidence="6 8" id="KW-0560">Oxidoreductase</keyword>
<keyword evidence="3 8" id="KW-0285">Flavoprotein</keyword>
<comment type="cofactor">
    <cofactor evidence="1 8">
        <name>FAD</name>
        <dbReference type="ChEBI" id="CHEBI:57692"/>
    </cofactor>
</comment>
<comment type="similarity">
    <text evidence="2 8">Belongs to the FMO family.</text>
</comment>
<dbReference type="GO" id="GO:0050661">
    <property type="term" value="F:NADP binding"/>
    <property type="evidence" value="ECO:0007669"/>
    <property type="project" value="InterPro"/>
</dbReference>
<protein>
    <recommendedName>
        <fullName evidence="8">Flavin-containing monooxygenase</fullName>
        <ecNumber evidence="8">1.-.-.-</ecNumber>
    </recommendedName>
</protein>
<dbReference type="STRING" id="7375.A0A0L0CIS3"/>
<evidence type="ECO:0000256" key="1">
    <source>
        <dbReference type="ARBA" id="ARBA00001974"/>
    </source>
</evidence>
<keyword evidence="4 8" id="KW-0274">FAD</keyword>
<gene>
    <name evidence="9" type="ORF">FF38_08213</name>
</gene>
<dbReference type="InterPro" id="IPR000960">
    <property type="entry name" value="Flavin_mOase"/>
</dbReference>
<dbReference type="SUPFAM" id="SSF51905">
    <property type="entry name" value="FAD/NAD(P)-binding domain"/>
    <property type="match status" value="2"/>
</dbReference>
<evidence type="ECO:0000256" key="5">
    <source>
        <dbReference type="ARBA" id="ARBA00022857"/>
    </source>
</evidence>
<dbReference type="PRINTS" id="PR00370">
    <property type="entry name" value="FMOXYGENASE"/>
</dbReference>
<dbReference type="Pfam" id="PF00743">
    <property type="entry name" value="FMO-like"/>
    <property type="match status" value="2"/>
</dbReference>
<keyword evidence="10" id="KW-1185">Reference proteome</keyword>
<keyword evidence="7 8" id="KW-0503">Monooxygenase</keyword>
<dbReference type="PANTHER" id="PTHR23023">
    <property type="entry name" value="DIMETHYLANILINE MONOOXYGENASE"/>
    <property type="match status" value="1"/>
</dbReference>
<dbReference type="PIRSF" id="PIRSF000332">
    <property type="entry name" value="FMO"/>
    <property type="match status" value="1"/>
</dbReference>
<accession>A0A0L0CIS3</accession>
<evidence type="ECO:0000313" key="10">
    <source>
        <dbReference type="Proteomes" id="UP000037069"/>
    </source>
</evidence>
<evidence type="ECO:0000256" key="8">
    <source>
        <dbReference type="RuleBase" id="RU361177"/>
    </source>
</evidence>
<dbReference type="InterPro" id="IPR036188">
    <property type="entry name" value="FAD/NAD-bd_sf"/>
</dbReference>
<evidence type="ECO:0000256" key="7">
    <source>
        <dbReference type="ARBA" id="ARBA00023033"/>
    </source>
</evidence>
<dbReference type="FunFam" id="3.50.50.60:FF:000138">
    <property type="entry name" value="Flavin-containing monooxygenase"/>
    <property type="match status" value="1"/>
</dbReference>
<sequence>MKRICIVGAGTAGLCAARRALEDGFQVTIYEQTNSVGGTWVYTDQIGKDEYGIDVHSSMYQGLRTNLPKEVMGYPDFPIERSEESYVPSQVIEKFLNDYCKAHNLLQHIKFLHYVIRISPTRCDKWQVIVKNLKTQAVDFLSYDYVLVCNGHYHTPSYPSIKGSDTFTGLQIHSHDYKNANRFKDETVLIIGAGPSGMDLCNEISKVAKKVTLSHHMAETPKTKFKSNVNQKPDVSHIEGDTIYFKDTSSNQYTIVFYCTGYKYAFPFLSMDCGIYVDDNYVKDLYKHCINIRHPTMAFIGIPYYVCAAQMMDLQARFVLNYWTGRQNLPSQSEMLEDTESKMQQRFAKGLRKRQAHMMGEEQGFYYDDLAETAHIENIKPVMTALHNESSRRFLDDLLHFREDIFRIVDDKEFVKIN</sequence>
<dbReference type="OrthoDB" id="66881at2759"/>
<dbReference type="InterPro" id="IPR020946">
    <property type="entry name" value="Flavin_mOase-like"/>
</dbReference>
<dbReference type="EC" id="1.-.-.-" evidence="8"/>
<comment type="caution">
    <text evidence="9">The sequence shown here is derived from an EMBL/GenBank/DDBJ whole genome shotgun (WGS) entry which is preliminary data.</text>
</comment>
<evidence type="ECO:0000256" key="6">
    <source>
        <dbReference type="ARBA" id="ARBA00023002"/>
    </source>
</evidence>
<reference evidence="9 10" key="1">
    <citation type="journal article" date="2015" name="Nat. Commun.">
        <title>Lucilia cuprina genome unlocks parasitic fly biology to underpin future interventions.</title>
        <authorList>
            <person name="Anstead C.A."/>
            <person name="Korhonen P.K."/>
            <person name="Young N.D."/>
            <person name="Hall R.S."/>
            <person name="Jex A.R."/>
            <person name="Murali S.C."/>
            <person name="Hughes D.S."/>
            <person name="Lee S.F."/>
            <person name="Perry T."/>
            <person name="Stroehlein A.J."/>
            <person name="Ansell B.R."/>
            <person name="Breugelmans B."/>
            <person name="Hofmann A."/>
            <person name="Qu J."/>
            <person name="Dugan S."/>
            <person name="Lee S.L."/>
            <person name="Chao H."/>
            <person name="Dinh H."/>
            <person name="Han Y."/>
            <person name="Doddapaneni H.V."/>
            <person name="Worley K.C."/>
            <person name="Muzny D.M."/>
            <person name="Ioannidis P."/>
            <person name="Waterhouse R.M."/>
            <person name="Zdobnov E.M."/>
            <person name="James P.J."/>
            <person name="Bagnall N.H."/>
            <person name="Kotze A.C."/>
            <person name="Gibbs R.A."/>
            <person name="Richards S."/>
            <person name="Batterham P."/>
            <person name="Gasser R.B."/>
        </authorList>
    </citation>
    <scope>NUCLEOTIDE SEQUENCE [LARGE SCALE GENOMIC DNA]</scope>
    <source>
        <strain evidence="9 10">LS</strain>
        <tissue evidence="9">Full body</tissue>
    </source>
</reference>
<dbReference type="Proteomes" id="UP000037069">
    <property type="component" value="Unassembled WGS sequence"/>
</dbReference>
<evidence type="ECO:0000256" key="3">
    <source>
        <dbReference type="ARBA" id="ARBA00022630"/>
    </source>
</evidence>
<evidence type="ECO:0000256" key="2">
    <source>
        <dbReference type="ARBA" id="ARBA00009183"/>
    </source>
</evidence>
<organism evidence="9 10">
    <name type="scientific">Lucilia cuprina</name>
    <name type="common">Green bottle fly</name>
    <name type="synonym">Australian sheep blowfly</name>
    <dbReference type="NCBI Taxonomy" id="7375"/>
    <lineage>
        <taxon>Eukaryota</taxon>
        <taxon>Metazoa</taxon>
        <taxon>Ecdysozoa</taxon>
        <taxon>Arthropoda</taxon>
        <taxon>Hexapoda</taxon>
        <taxon>Insecta</taxon>
        <taxon>Pterygota</taxon>
        <taxon>Neoptera</taxon>
        <taxon>Endopterygota</taxon>
        <taxon>Diptera</taxon>
        <taxon>Brachycera</taxon>
        <taxon>Muscomorpha</taxon>
        <taxon>Oestroidea</taxon>
        <taxon>Calliphoridae</taxon>
        <taxon>Luciliinae</taxon>
        <taxon>Lucilia</taxon>
    </lineage>
</organism>
<dbReference type="OMA" id="MVTPLWK"/>
<dbReference type="GO" id="GO:0004499">
    <property type="term" value="F:N,N-dimethylaniline monooxygenase activity"/>
    <property type="evidence" value="ECO:0007669"/>
    <property type="project" value="InterPro"/>
</dbReference>
<dbReference type="EMBL" id="JRES01000340">
    <property type="protein sequence ID" value="KNC32117.1"/>
    <property type="molecule type" value="Genomic_DNA"/>
</dbReference>
<dbReference type="AlphaFoldDB" id="A0A0L0CIS3"/>
<proteinExistence type="inferred from homology"/>
<evidence type="ECO:0000313" key="9">
    <source>
        <dbReference type="EMBL" id="KNC32117.1"/>
    </source>
</evidence>
<dbReference type="InterPro" id="IPR050346">
    <property type="entry name" value="FMO-like"/>
</dbReference>
<keyword evidence="5" id="KW-0521">NADP</keyword>
<name>A0A0L0CIS3_LUCCU</name>
<evidence type="ECO:0000256" key="4">
    <source>
        <dbReference type="ARBA" id="ARBA00022827"/>
    </source>
</evidence>